<keyword evidence="4 10" id="KW-0732">Signal</keyword>
<evidence type="ECO:0000256" key="6">
    <source>
        <dbReference type="ARBA" id="ARBA00023136"/>
    </source>
</evidence>
<dbReference type="EMBL" id="SWFS01000269">
    <property type="protein sequence ID" value="KAA8911890.1"/>
    <property type="molecule type" value="Genomic_DNA"/>
</dbReference>
<keyword evidence="8" id="KW-0325">Glycoprotein</keyword>
<keyword evidence="7" id="KW-1015">Disulfide bond</keyword>
<dbReference type="PANTHER" id="PTHR15071:SF0">
    <property type="entry name" value="MANNOSE 6-PHOSPHATE RECEPTOR-LIKE PROTEIN 1"/>
    <property type="match status" value="1"/>
</dbReference>
<feature type="transmembrane region" description="Helical" evidence="9">
    <location>
        <begin position="191"/>
        <end position="212"/>
    </location>
</feature>
<evidence type="ECO:0000256" key="2">
    <source>
        <dbReference type="ARBA" id="ARBA00022448"/>
    </source>
</evidence>
<keyword evidence="6 9" id="KW-0472">Membrane</keyword>
<feature type="domain" description="MRH" evidence="11">
    <location>
        <begin position="29"/>
        <end position="181"/>
    </location>
</feature>
<dbReference type="GO" id="GO:0010008">
    <property type="term" value="C:endosome membrane"/>
    <property type="evidence" value="ECO:0007669"/>
    <property type="project" value="UniProtKB-SubCell"/>
</dbReference>
<reference evidence="12" key="1">
    <citation type="journal article" date="2019" name="G3 (Bethesda)">
        <title>Genome Assemblies of Two Rare Opportunistic Yeast Pathogens: Diutina rugosa (syn. Candida rugosa) and Trichomonascus ciferrii (syn. Candida ciferrii).</title>
        <authorList>
            <person name="Mixao V."/>
            <person name="Saus E."/>
            <person name="Hansen A.P."/>
            <person name="Lass-Florl C."/>
            <person name="Gabaldon T."/>
        </authorList>
    </citation>
    <scope>NUCLEOTIDE SEQUENCE</scope>
    <source>
        <strain evidence="12">CBS 4856</strain>
    </source>
</reference>
<evidence type="ECO:0000256" key="3">
    <source>
        <dbReference type="ARBA" id="ARBA00022692"/>
    </source>
</evidence>
<evidence type="ECO:0000313" key="13">
    <source>
        <dbReference type="Proteomes" id="UP000761534"/>
    </source>
</evidence>
<name>A0A642V9B9_9ASCO</name>
<dbReference type="PROSITE" id="PS51914">
    <property type="entry name" value="MRH"/>
    <property type="match status" value="1"/>
</dbReference>
<evidence type="ECO:0000256" key="1">
    <source>
        <dbReference type="ARBA" id="ARBA00004614"/>
    </source>
</evidence>
<gene>
    <name evidence="12" type="ORF">TRICI_003683</name>
</gene>
<evidence type="ECO:0000256" key="9">
    <source>
        <dbReference type="SAM" id="Phobius"/>
    </source>
</evidence>
<accession>A0A642V9B9</accession>
<dbReference type="Proteomes" id="UP000761534">
    <property type="component" value="Unassembled WGS sequence"/>
</dbReference>
<evidence type="ECO:0000259" key="11">
    <source>
        <dbReference type="PROSITE" id="PS51914"/>
    </source>
</evidence>
<dbReference type="Gene3D" id="2.70.130.10">
    <property type="entry name" value="Mannose-6-phosphate receptor binding domain"/>
    <property type="match status" value="1"/>
</dbReference>
<organism evidence="12 13">
    <name type="scientific">Trichomonascus ciferrii</name>
    <dbReference type="NCBI Taxonomy" id="44093"/>
    <lineage>
        <taxon>Eukaryota</taxon>
        <taxon>Fungi</taxon>
        <taxon>Dikarya</taxon>
        <taxon>Ascomycota</taxon>
        <taxon>Saccharomycotina</taxon>
        <taxon>Dipodascomycetes</taxon>
        <taxon>Dipodascales</taxon>
        <taxon>Trichomonascaceae</taxon>
        <taxon>Trichomonascus</taxon>
        <taxon>Trichomonascus ciferrii complex</taxon>
    </lineage>
</organism>
<evidence type="ECO:0000256" key="10">
    <source>
        <dbReference type="SAM" id="SignalP"/>
    </source>
</evidence>
<evidence type="ECO:0000313" key="12">
    <source>
        <dbReference type="EMBL" id="KAA8911890.1"/>
    </source>
</evidence>
<proteinExistence type="predicted"/>
<comment type="subcellular location">
    <subcellularLocation>
        <location evidence="1">Golgi apparatus membrane</location>
        <topology evidence="1">Single-pass type I membrane protein</topology>
    </subcellularLocation>
</comment>
<comment type="caution">
    <text evidence="12">The sequence shown here is derived from an EMBL/GenBank/DDBJ whole genome shotgun (WGS) entry which is preliminary data.</text>
</comment>
<evidence type="ECO:0000256" key="8">
    <source>
        <dbReference type="ARBA" id="ARBA00023180"/>
    </source>
</evidence>
<dbReference type="AlphaFoldDB" id="A0A642V9B9"/>
<keyword evidence="5 9" id="KW-1133">Transmembrane helix</keyword>
<feature type="signal peptide" evidence="10">
    <location>
        <begin position="1"/>
        <end position="22"/>
    </location>
</feature>
<feature type="chain" id="PRO_5024933298" description="MRH domain-containing protein" evidence="10">
    <location>
        <begin position="23"/>
        <end position="246"/>
    </location>
</feature>
<dbReference type="InterPro" id="IPR028927">
    <property type="entry name" value="Man-6-P_rcpt"/>
</dbReference>
<dbReference type="GO" id="GO:0005770">
    <property type="term" value="C:late endosome"/>
    <property type="evidence" value="ECO:0007669"/>
    <property type="project" value="TreeGrafter"/>
</dbReference>
<sequence length="246" mass="26650">MKGSSVVVRALVVFCTIIVVSASSGGAPTICETTSHITGNHFDLKALARESDWLVRGLDFPANFSVNICAPVLAPIEVKDVELPHNVSAYYNDASGKVVSLGSVSTTPYFRGRSLLLEYKNGSPCVDSDTGAKTPFRRSSIFNFKCDADLASSRRAVVSYVANSNNCTYFFEVRTPHACPKIDRNESTSPIVIFLIITLVAVIVYFAGSALFNPRGVLNLKSMLTSSPSRGYKSFPLGKDQFDLDV</sequence>
<dbReference type="InterPro" id="IPR044865">
    <property type="entry name" value="MRH_dom"/>
</dbReference>
<dbReference type="GO" id="GO:0007034">
    <property type="term" value="P:vacuolar transport"/>
    <property type="evidence" value="ECO:0007669"/>
    <property type="project" value="TreeGrafter"/>
</dbReference>
<evidence type="ECO:0000256" key="4">
    <source>
        <dbReference type="ARBA" id="ARBA00022729"/>
    </source>
</evidence>
<dbReference type="SUPFAM" id="SSF50911">
    <property type="entry name" value="Mannose 6-phosphate receptor domain"/>
    <property type="match status" value="1"/>
</dbReference>
<keyword evidence="13" id="KW-1185">Reference proteome</keyword>
<keyword evidence="2" id="KW-0813">Transport</keyword>
<dbReference type="OrthoDB" id="4504960at2759"/>
<dbReference type="Pfam" id="PF02157">
    <property type="entry name" value="Man-6-P_recep"/>
    <property type="match status" value="1"/>
</dbReference>
<dbReference type="GO" id="GO:0000139">
    <property type="term" value="C:Golgi membrane"/>
    <property type="evidence" value="ECO:0007669"/>
    <property type="project" value="UniProtKB-SubCell"/>
</dbReference>
<protein>
    <recommendedName>
        <fullName evidence="11">MRH domain-containing protein</fullName>
    </recommendedName>
</protein>
<dbReference type="VEuPathDB" id="FungiDB:TRICI_003683"/>
<dbReference type="InterPro" id="IPR009011">
    <property type="entry name" value="Man6P_isomerase_rcpt-bd_dom_sf"/>
</dbReference>
<evidence type="ECO:0000256" key="7">
    <source>
        <dbReference type="ARBA" id="ARBA00023157"/>
    </source>
</evidence>
<evidence type="ECO:0000256" key="5">
    <source>
        <dbReference type="ARBA" id="ARBA00022989"/>
    </source>
</evidence>
<dbReference type="PANTHER" id="PTHR15071">
    <property type="entry name" value="MANNOSE-6-PHOSPHATE RECEPTOR FAMILY MEMBER"/>
    <property type="match status" value="1"/>
</dbReference>
<keyword evidence="3 9" id="KW-0812">Transmembrane</keyword>